<feature type="signal peptide" evidence="2">
    <location>
        <begin position="1"/>
        <end position="26"/>
    </location>
</feature>
<evidence type="ECO:0000313" key="4">
    <source>
        <dbReference type="EMBL" id="MBZ1350313.1"/>
    </source>
</evidence>
<dbReference type="InterPro" id="IPR013425">
    <property type="entry name" value="Autotrns_rpt"/>
</dbReference>
<dbReference type="SMART" id="SM00869">
    <property type="entry name" value="Autotransporter"/>
    <property type="match status" value="1"/>
</dbReference>
<feature type="domain" description="Autotransporter" evidence="3">
    <location>
        <begin position="865"/>
        <end position="1140"/>
    </location>
</feature>
<evidence type="ECO:0000313" key="5">
    <source>
        <dbReference type="Proteomes" id="UP000739565"/>
    </source>
</evidence>
<dbReference type="SUPFAM" id="SSF103515">
    <property type="entry name" value="Autotransporter"/>
    <property type="match status" value="1"/>
</dbReference>
<dbReference type="EMBL" id="JAHXRI010000006">
    <property type="protein sequence ID" value="MBZ1350313.1"/>
    <property type="molecule type" value="Genomic_DNA"/>
</dbReference>
<feature type="chain" id="PRO_5037509296" evidence="2">
    <location>
        <begin position="27"/>
        <end position="1140"/>
    </location>
</feature>
<dbReference type="NCBIfam" id="TIGR02601">
    <property type="entry name" value="autotrns_rpt"/>
    <property type="match status" value="2"/>
</dbReference>
<dbReference type="AlphaFoldDB" id="A0A953T1H9"/>
<reference evidence="4" key="1">
    <citation type="submission" date="2021-07" db="EMBL/GenBank/DDBJ databases">
        <title>New genus and species of the family Alcaligenaceae.</title>
        <authorList>
            <person name="Hahn M.W."/>
        </authorList>
    </citation>
    <scope>NUCLEOTIDE SEQUENCE</scope>
    <source>
        <strain evidence="4">LF4-65</strain>
    </source>
</reference>
<evidence type="ECO:0000256" key="2">
    <source>
        <dbReference type="SAM" id="SignalP"/>
    </source>
</evidence>
<protein>
    <submittedName>
        <fullName evidence="4">Autotransporter domain-containing protein</fullName>
    </submittedName>
</protein>
<dbReference type="RefSeq" id="WP_259660694.1">
    <property type="nucleotide sequence ID" value="NZ_JAHXRI010000006.1"/>
</dbReference>
<dbReference type="InterPro" id="IPR005546">
    <property type="entry name" value="Autotransporte_beta"/>
</dbReference>
<comment type="caution">
    <text evidence="4">The sequence shown here is derived from an EMBL/GenBank/DDBJ whole genome shotgun (WGS) entry which is preliminary data.</text>
</comment>
<keyword evidence="5" id="KW-1185">Reference proteome</keyword>
<dbReference type="Gene3D" id="2.40.128.130">
    <property type="entry name" value="Autotransporter beta-domain"/>
    <property type="match status" value="1"/>
</dbReference>
<dbReference type="Pfam" id="PF03797">
    <property type="entry name" value="Autotransporter"/>
    <property type="match status" value="1"/>
</dbReference>
<organism evidence="4 5">
    <name type="scientific">Zwartia hollandica</name>
    <dbReference type="NCBI Taxonomy" id="324606"/>
    <lineage>
        <taxon>Bacteria</taxon>
        <taxon>Pseudomonadati</taxon>
        <taxon>Pseudomonadota</taxon>
        <taxon>Betaproteobacteria</taxon>
        <taxon>Burkholderiales</taxon>
        <taxon>Alcaligenaceae</taxon>
        <taxon>Zwartia</taxon>
    </lineage>
</organism>
<sequence>MPPSPVKYFLVNLLAFGGLTAVPAFAANITVTGTVDTTQNNEGSGNVTVTASGIINTNGPQRLGIEASGDNLTITNAGAISTAGSFSWGINTFSGSPTTIINTGSISTTGQFSYGIYATGANTTITNSGSISTAQYDGEGIYATGANATITNSGSIRTTGPSSVGIYATGANASITNSGSISTTGQYGFGIDARGTATTITNNGSISTTGGFSNGIDLRGNGITITNNGSISTTGSNNSGIYATGANATITNSGSITVGMSNHGIAAASGAINTLNNAQGGDGTSPSTRALTYTSNLPANYNIIINSANHYGQLAVTNGIGTTTFGISSLSTTSRSIINTTFASVLTGISATQLGLPGLTSFSGVTSIYSYLLTLTDPALNIWGLTITACQVCKLNIVSGETVTLSQLSGEPTLIMAGGTLALSNGDQSSQNFSVDSTSIITAPTTGSAILSGVFSGSGGLIFNGVGTTILTGANTYSGGTTVSSGVLQGNTTSLQGAILNNSQVVFDQATQGTYSGVMSGTGSLVKQNTGTLILTGANTYTGGTTVSSGTLSVSGASPTGFGNVLVSSGATLMGTGTINGQLTVAGNLKPGNSPGYLAATNTVTMNAGSIYMQDIAGRAQATSATPVGATGYYSALNITGGQFIINSGSTLTPRLSNLFNASESGYGSTPYTPVLGDRFRMVRADGGISGKFSAITQPAELAAGTQFLPFYNMAGSNSVDLAVIPTSYKTTISSLSGNKNAQSVGGALDTMILAVQAGTSTTAQDQLLYATYNQSLTSLASFTQSLAGEVYAATVAVIAQSTQRAQKAVMARLGDTMGISLPNSMTNPAGNTALMAHSQTAISGGAPSAAVGSNSSVNPNADAKSFSNGNVWGDLAYQKGNRSSDGHSGGWSSNLYQLVFGSDFQTSNDMRIGGGLALSNTNLNPTYGSGTIQQGAIFAYGKMSVQDYTVDAMASIGLNSSDLSRGDVSGLSNGFKSKSVSGNDAMLSLGVSRPIDMDQFRITPFARVTWQMVTQSSINEGDVASALSVKGYTGNGVRGVIGLAAGSKDNNPMTAKHTYRAYVGVGADSSGLLNPTLNASLAGINTNITTPKAGTAFVQAGLYGTAKMSENTFAYAGISGEARSGQAMGTVNVGLKVQF</sequence>
<proteinExistence type="predicted"/>
<gene>
    <name evidence="4" type="ORF">KZZ10_06600</name>
</gene>
<dbReference type="Proteomes" id="UP000739565">
    <property type="component" value="Unassembled WGS sequence"/>
</dbReference>
<evidence type="ECO:0000259" key="3">
    <source>
        <dbReference type="PROSITE" id="PS51208"/>
    </source>
</evidence>
<evidence type="ECO:0000256" key="1">
    <source>
        <dbReference type="ARBA" id="ARBA00022729"/>
    </source>
</evidence>
<dbReference type="PROSITE" id="PS51208">
    <property type="entry name" value="AUTOTRANSPORTER"/>
    <property type="match status" value="1"/>
</dbReference>
<keyword evidence="1 2" id="KW-0732">Signal</keyword>
<dbReference type="InterPro" id="IPR011050">
    <property type="entry name" value="Pectin_lyase_fold/virulence"/>
</dbReference>
<accession>A0A953T1H9</accession>
<dbReference type="InterPro" id="IPR036709">
    <property type="entry name" value="Autotransporte_beta_dom_sf"/>
</dbReference>
<name>A0A953T1H9_9BURK</name>
<dbReference type="SUPFAM" id="SSF51126">
    <property type="entry name" value="Pectin lyase-like"/>
    <property type="match status" value="1"/>
</dbReference>
<dbReference type="Pfam" id="PF12951">
    <property type="entry name" value="PATR"/>
    <property type="match status" value="2"/>
</dbReference>